<name>A0ABT2NH31_9RHOB</name>
<proteinExistence type="predicted"/>
<evidence type="ECO:0000313" key="2">
    <source>
        <dbReference type="Proteomes" id="UP001205601"/>
    </source>
</evidence>
<gene>
    <name evidence="1" type="ORF">N5I32_01715</name>
</gene>
<reference evidence="2" key="1">
    <citation type="submission" date="2023-07" db="EMBL/GenBank/DDBJ databases">
        <title>Defluviimonas sediminis sp. nov., isolated from mangrove sediment.</title>
        <authorList>
            <person name="Liu L."/>
            <person name="Li J."/>
            <person name="Huang Y."/>
            <person name="Pan J."/>
            <person name="Li M."/>
        </authorList>
    </citation>
    <scope>NUCLEOTIDE SEQUENCE [LARGE SCALE GENOMIC DNA]</scope>
    <source>
        <strain evidence="2">FT324</strain>
    </source>
</reference>
<dbReference type="RefSeq" id="WP_261493664.1">
    <property type="nucleotide sequence ID" value="NZ_JAOCQF010000001.1"/>
</dbReference>
<comment type="caution">
    <text evidence="1">The sequence shown here is derived from an EMBL/GenBank/DDBJ whole genome shotgun (WGS) entry which is preliminary data.</text>
</comment>
<accession>A0ABT2NH31</accession>
<sequence>METGLKRAQVPRGVRTYATFTVTVIGAPHWDEFGGSCRMRGDGLVDIHPVRAAVPWFHERLRRDAGSRAGLHVKIS</sequence>
<protein>
    <submittedName>
        <fullName evidence="1">Uncharacterized protein</fullName>
    </submittedName>
</protein>
<dbReference type="Proteomes" id="UP001205601">
    <property type="component" value="Unassembled WGS sequence"/>
</dbReference>
<dbReference type="EMBL" id="JAOCQF010000001">
    <property type="protein sequence ID" value="MCT8328225.1"/>
    <property type="molecule type" value="Genomic_DNA"/>
</dbReference>
<evidence type="ECO:0000313" key="1">
    <source>
        <dbReference type="EMBL" id="MCT8328225.1"/>
    </source>
</evidence>
<organism evidence="1 2">
    <name type="scientific">Albidovulum sediminis</name>
    <dbReference type="NCBI Taxonomy" id="3066345"/>
    <lineage>
        <taxon>Bacteria</taxon>
        <taxon>Pseudomonadati</taxon>
        <taxon>Pseudomonadota</taxon>
        <taxon>Alphaproteobacteria</taxon>
        <taxon>Rhodobacterales</taxon>
        <taxon>Paracoccaceae</taxon>
        <taxon>Albidovulum</taxon>
    </lineage>
</organism>
<keyword evidence="2" id="KW-1185">Reference proteome</keyword>